<evidence type="ECO:0000313" key="2">
    <source>
        <dbReference type="Proteomes" id="UP001497535"/>
    </source>
</evidence>
<accession>A0ACB0Z543</accession>
<protein>
    <submittedName>
        <fullName evidence="1">Uncharacterized protein</fullName>
    </submittedName>
</protein>
<proteinExistence type="predicted"/>
<comment type="caution">
    <text evidence="1">The sequence shown here is derived from an EMBL/GenBank/DDBJ whole genome shotgun (WGS) entry which is preliminary data.</text>
</comment>
<dbReference type="Proteomes" id="UP001497535">
    <property type="component" value="Unassembled WGS sequence"/>
</dbReference>
<sequence>MFIFTNFSFRFNKQLMKFFAITLFVYIKFSFSSLISILSYFFKFFQSIYVWFE</sequence>
<name>A0ACB0Z543_MELEN</name>
<keyword evidence="2" id="KW-1185">Reference proteome</keyword>
<gene>
    <name evidence="1" type="ORF">MENTE1834_LOCUS20781</name>
</gene>
<organism evidence="1 2">
    <name type="scientific">Meloidogyne enterolobii</name>
    <name type="common">Root-knot nematode worm</name>
    <name type="synonym">Meloidogyne mayaguensis</name>
    <dbReference type="NCBI Taxonomy" id="390850"/>
    <lineage>
        <taxon>Eukaryota</taxon>
        <taxon>Metazoa</taxon>
        <taxon>Ecdysozoa</taxon>
        <taxon>Nematoda</taxon>
        <taxon>Chromadorea</taxon>
        <taxon>Rhabditida</taxon>
        <taxon>Tylenchina</taxon>
        <taxon>Tylenchomorpha</taxon>
        <taxon>Tylenchoidea</taxon>
        <taxon>Meloidogynidae</taxon>
        <taxon>Meloidogyninae</taxon>
        <taxon>Meloidogyne</taxon>
    </lineage>
</organism>
<dbReference type="EMBL" id="CAVMJV010000024">
    <property type="protein sequence ID" value="CAK5074081.1"/>
    <property type="molecule type" value="Genomic_DNA"/>
</dbReference>
<reference evidence="1" key="1">
    <citation type="submission" date="2023-11" db="EMBL/GenBank/DDBJ databases">
        <authorList>
            <person name="Poullet M."/>
        </authorList>
    </citation>
    <scope>NUCLEOTIDE SEQUENCE</scope>
    <source>
        <strain evidence="1">E1834</strain>
    </source>
</reference>
<evidence type="ECO:0000313" key="1">
    <source>
        <dbReference type="EMBL" id="CAK5074081.1"/>
    </source>
</evidence>